<dbReference type="SUPFAM" id="SSF56112">
    <property type="entry name" value="Protein kinase-like (PK-like)"/>
    <property type="match status" value="1"/>
</dbReference>
<dbReference type="EMBL" id="JACSPO010000007">
    <property type="protein sequence ID" value="MBD8063068.1"/>
    <property type="molecule type" value="Genomic_DNA"/>
</dbReference>
<dbReference type="Proteomes" id="UP000661894">
    <property type="component" value="Unassembled WGS sequence"/>
</dbReference>
<reference evidence="2 3" key="1">
    <citation type="submission" date="2020-08" db="EMBL/GenBank/DDBJ databases">
        <title>A Genomic Blueprint of the Chicken Gut Microbiome.</title>
        <authorList>
            <person name="Gilroy R."/>
            <person name="Ravi A."/>
            <person name="Getino M."/>
            <person name="Pursley I."/>
            <person name="Horton D.L."/>
            <person name="Alikhan N.-F."/>
            <person name="Baker D."/>
            <person name="Gharbi K."/>
            <person name="Hall N."/>
            <person name="Watson M."/>
            <person name="Adriaenssens E.M."/>
            <person name="Foster-Nyarko E."/>
            <person name="Jarju S."/>
            <person name="Secka A."/>
            <person name="Antonio M."/>
            <person name="Oren A."/>
            <person name="Chaudhuri R."/>
            <person name="La Ragione R.M."/>
            <person name="Hildebrand F."/>
            <person name="Pallen M.J."/>
        </authorList>
    </citation>
    <scope>NUCLEOTIDE SEQUENCE [LARGE SCALE GENOMIC DNA]</scope>
    <source>
        <strain evidence="2 3">Sa1BUA1</strain>
    </source>
</reference>
<name>A0ABR8Z3Z6_9MICO</name>
<dbReference type="Pfam" id="PF01636">
    <property type="entry name" value="APH"/>
    <property type="match status" value="1"/>
</dbReference>
<evidence type="ECO:0000259" key="1">
    <source>
        <dbReference type="Pfam" id="PF01636"/>
    </source>
</evidence>
<sequence>MWRKTTGRWRRALGALAVVERRSPALPVAVRWRRLEATGAVAHGVPPHPGLPAGVVPAAAEAEAVPVTAPVAADAVLIGKFDRGRQVRMRSFYAEEALCARIQAGSRHPEREHGVSRSVRAAQLVAAHRPGLAPAMRDHGTLFSGRTAYLVEEVVEGRTPRTPAEVAATMTVVAAELMVLQEAVGVTSRPLSAVVNPAFHERWRGVVEDGHVPPKLAARVDRLIARDELLEVSFTHGDLVSSNVLRVGDRVVLIDWEYAGTRPVAFDLAKMHVNAGPAGPALERLDDALDGTVGHASGHYSLAEQLTLAHVVVLSRLEARMQRAREADRLEPLRRQTYKRVKAVRELLALQD</sequence>
<dbReference type="InterPro" id="IPR011009">
    <property type="entry name" value="Kinase-like_dom_sf"/>
</dbReference>
<protein>
    <submittedName>
        <fullName evidence="2">Phosphotransferase</fullName>
    </submittedName>
</protein>
<proteinExistence type="predicted"/>
<accession>A0ABR8Z3Z6</accession>
<keyword evidence="3" id="KW-1185">Reference proteome</keyword>
<dbReference type="Gene3D" id="3.90.1200.10">
    <property type="match status" value="1"/>
</dbReference>
<dbReference type="InterPro" id="IPR002575">
    <property type="entry name" value="Aminoglycoside_PTrfase"/>
</dbReference>
<gene>
    <name evidence="2" type="ORF">H9624_12150</name>
</gene>
<organism evidence="2 3">
    <name type="scientific">Oceanitalea stevensii</name>
    <dbReference type="NCBI Taxonomy" id="2763072"/>
    <lineage>
        <taxon>Bacteria</taxon>
        <taxon>Bacillati</taxon>
        <taxon>Actinomycetota</taxon>
        <taxon>Actinomycetes</taxon>
        <taxon>Micrococcales</taxon>
        <taxon>Bogoriellaceae</taxon>
        <taxon>Georgenia</taxon>
    </lineage>
</organism>
<feature type="domain" description="Aminoglycoside phosphotransferase" evidence="1">
    <location>
        <begin position="114"/>
        <end position="280"/>
    </location>
</feature>
<evidence type="ECO:0000313" key="2">
    <source>
        <dbReference type="EMBL" id="MBD8063068.1"/>
    </source>
</evidence>
<evidence type="ECO:0000313" key="3">
    <source>
        <dbReference type="Proteomes" id="UP000661894"/>
    </source>
</evidence>
<comment type="caution">
    <text evidence="2">The sequence shown here is derived from an EMBL/GenBank/DDBJ whole genome shotgun (WGS) entry which is preliminary data.</text>
</comment>
<dbReference type="RefSeq" id="WP_251840170.1">
    <property type="nucleotide sequence ID" value="NZ_JACSPO010000007.1"/>
</dbReference>